<name>A0A2I1GCN9_9GLOM</name>
<keyword evidence="2" id="KW-1185">Reference proteome</keyword>
<dbReference type="AlphaFoldDB" id="A0A2I1GCN9"/>
<gene>
    <name evidence="1" type="ORF">RhiirA4_458654</name>
</gene>
<organism evidence="1 2">
    <name type="scientific">Rhizophagus irregularis</name>
    <dbReference type="NCBI Taxonomy" id="588596"/>
    <lineage>
        <taxon>Eukaryota</taxon>
        <taxon>Fungi</taxon>
        <taxon>Fungi incertae sedis</taxon>
        <taxon>Mucoromycota</taxon>
        <taxon>Glomeromycotina</taxon>
        <taxon>Glomeromycetes</taxon>
        <taxon>Glomerales</taxon>
        <taxon>Glomeraceae</taxon>
        <taxon>Rhizophagus</taxon>
    </lineage>
</organism>
<dbReference type="EMBL" id="LLXI01000318">
    <property type="protein sequence ID" value="PKY44371.1"/>
    <property type="molecule type" value="Genomic_DNA"/>
</dbReference>
<comment type="caution">
    <text evidence="1">The sequence shown here is derived from an EMBL/GenBank/DDBJ whole genome shotgun (WGS) entry which is preliminary data.</text>
</comment>
<evidence type="ECO:0000313" key="1">
    <source>
        <dbReference type="EMBL" id="PKY44371.1"/>
    </source>
</evidence>
<sequence>MHIIHNSSEPIQNGINHIKVLDIDKTLTMNENYNEIIKLIGNYMGTLNWLWKKPDIIEFFDKTKELQALLKVHKLLPKYSTRQMRKNVVNKILYKIMFTSKLIVTDNNEEGSSTIKKRVFPDDIANDILQELQNI</sequence>
<evidence type="ECO:0000313" key="2">
    <source>
        <dbReference type="Proteomes" id="UP000234323"/>
    </source>
</evidence>
<accession>A0A2I1GCN9</accession>
<proteinExistence type="predicted"/>
<reference evidence="1 2" key="1">
    <citation type="submission" date="2015-10" db="EMBL/GenBank/DDBJ databases">
        <title>Genome analyses suggest a sexual origin of heterokaryosis in a supposedly ancient asexual fungus.</title>
        <authorList>
            <person name="Ropars J."/>
            <person name="Sedzielewska K."/>
            <person name="Noel J."/>
            <person name="Charron P."/>
            <person name="Farinelli L."/>
            <person name="Marton T."/>
            <person name="Kruger M."/>
            <person name="Pelin A."/>
            <person name="Brachmann A."/>
            <person name="Corradi N."/>
        </authorList>
    </citation>
    <scope>NUCLEOTIDE SEQUENCE [LARGE SCALE GENOMIC DNA]</scope>
    <source>
        <strain evidence="1 2">A4</strain>
    </source>
</reference>
<protein>
    <submittedName>
        <fullName evidence="1">Uncharacterized protein</fullName>
    </submittedName>
</protein>
<dbReference type="VEuPathDB" id="FungiDB:RhiirFUN_008966"/>
<dbReference type="Proteomes" id="UP000234323">
    <property type="component" value="Unassembled WGS sequence"/>
</dbReference>